<name>A0ABW5AWB0_9FLAO</name>
<dbReference type="RefSeq" id="WP_378319578.1">
    <property type="nucleotide sequence ID" value="NZ_JBHUHY010000004.1"/>
</dbReference>
<dbReference type="Pfam" id="PF16344">
    <property type="entry name" value="FecR_C"/>
    <property type="match status" value="1"/>
</dbReference>
<accession>A0ABW5AWB0</accession>
<dbReference type="EMBL" id="JBHUHY010000004">
    <property type="protein sequence ID" value="MFD2186590.1"/>
    <property type="molecule type" value="Genomic_DNA"/>
</dbReference>
<evidence type="ECO:0000313" key="4">
    <source>
        <dbReference type="EMBL" id="MFD2186590.1"/>
    </source>
</evidence>
<evidence type="ECO:0000259" key="2">
    <source>
        <dbReference type="Pfam" id="PF04773"/>
    </source>
</evidence>
<dbReference type="InterPro" id="IPR012373">
    <property type="entry name" value="Ferrdict_sens_TM"/>
</dbReference>
<feature type="transmembrane region" description="Helical" evidence="1">
    <location>
        <begin position="75"/>
        <end position="95"/>
    </location>
</feature>
<keyword evidence="1" id="KW-1133">Transmembrane helix</keyword>
<sequence length="301" mass="34493">MDKDYLIRKWLKGDLTDEEKEAFNKLDDYQLNVDIVEDIKHFKASNFSKVSDFDVLDQKLVSKKTPVRHINWNRALLRIASVVIIAFGLYFSFFLSGEHKIETLAGEKKTFELPDTSDIVLNSRSILTYNKKNWSKEREVSLEGEAYFEVAKGATFTVITPGGNVQVLGTKFNVKQRENFFEVECYEGLVKVNIHSTSRKLSAGETLRFIDGEVLSNKTLQSEPEWIGNKSLFNAVPLYEVFAEVERQYDVRIKFKNVDENRLFSGGFGHKNLENAVKSITTPLGLVYVIENEKLIIIKSQ</sequence>
<keyword evidence="1" id="KW-0812">Transmembrane</keyword>
<keyword evidence="1" id="KW-0472">Membrane</keyword>
<evidence type="ECO:0000313" key="5">
    <source>
        <dbReference type="Proteomes" id="UP001597344"/>
    </source>
</evidence>
<feature type="domain" description="FecR protein" evidence="2">
    <location>
        <begin position="100"/>
        <end position="191"/>
    </location>
</feature>
<protein>
    <submittedName>
        <fullName evidence="4">FecR family protein</fullName>
    </submittedName>
</protein>
<comment type="caution">
    <text evidence="4">The sequence shown here is derived from an EMBL/GenBank/DDBJ whole genome shotgun (WGS) entry which is preliminary data.</text>
</comment>
<dbReference type="InterPro" id="IPR032508">
    <property type="entry name" value="FecR_C"/>
</dbReference>
<dbReference type="Pfam" id="PF04773">
    <property type="entry name" value="FecR"/>
    <property type="match status" value="1"/>
</dbReference>
<dbReference type="Gene3D" id="3.55.50.30">
    <property type="match status" value="1"/>
</dbReference>
<dbReference type="Gene3D" id="2.60.120.1440">
    <property type="match status" value="1"/>
</dbReference>
<organism evidence="4 5">
    <name type="scientific">Aquimarina celericrescens</name>
    <dbReference type="NCBI Taxonomy" id="1964542"/>
    <lineage>
        <taxon>Bacteria</taxon>
        <taxon>Pseudomonadati</taxon>
        <taxon>Bacteroidota</taxon>
        <taxon>Flavobacteriia</taxon>
        <taxon>Flavobacteriales</taxon>
        <taxon>Flavobacteriaceae</taxon>
        <taxon>Aquimarina</taxon>
    </lineage>
</organism>
<evidence type="ECO:0000259" key="3">
    <source>
        <dbReference type="Pfam" id="PF16344"/>
    </source>
</evidence>
<reference evidence="5" key="1">
    <citation type="journal article" date="2019" name="Int. J. Syst. Evol. Microbiol.">
        <title>The Global Catalogue of Microorganisms (GCM) 10K type strain sequencing project: providing services to taxonomists for standard genome sequencing and annotation.</title>
        <authorList>
            <consortium name="The Broad Institute Genomics Platform"/>
            <consortium name="The Broad Institute Genome Sequencing Center for Infectious Disease"/>
            <person name="Wu L."/>
            <person name="Ma J."/>
        </authorList>
    </citation>
    <scope>NUCLEOTIDE SEQUENCE [LARGE SCALE GENOMIC DNA]</scope>
    <source>
        <strain evidence="5">DT92</strain>
    </source>
</reference>
<dbReference type="PIRSF" id="PIRSF018266">
    <property type="entry name" value="FecR"/>
    <property type="match status" value="1"/>
</dbReference>
<gene>
    <name evidence="4" type="ORF">ACFSJT_07280</name>
</gene>
<evidence type="ECO:0000256" key="1">
    <source>
        <dbReference type="SAM" id="Phobius"/>
    </source>
</evidence>
<dbReference type="PANTHER" id="PTHR30273:SF2">
    <property type="entry name" value="PROTEIN FECR"/>
    <property type="match status" value="1"/>
</dbReference>
<proteinExistence type="predicted"/>
<dbReference type="PANTHER" id="PTHR30273">
    <property type="entry name" value="PERIPLASMIC SIGNAL SENSOR AND SIGMA FACTOR ACTIVATOR FECR-RELATED"/>
    <property type="match status" value="1"/>
</dbReference>
<keyword evidence="5" id="KW-1185">Reference proteome</keyword>
<dbReference type="Proteomes" id="UP001597344">
    <property type="component" value="Unassembled WGS sequence"/>
</dbReference>
<feature type="domain" description="Protein FecR C-terminal" evidence="3">
    <location>
        <begin position="232"/>
        <end position="297"/>
    </location>
</feature>
<dbReference type="InterPro" id="IPR006860">
    <property type="entry name" value="FecR"/>
</dbReference>